<feature type="transmembrane region" description="Helical" evidence="1">
    <location>
        <begin position="16"/>
        <end position="40"/>
    </location>
</feature>
<protein>
    <submittedName>
        <fullName evidence="2">Ampp</fullName>
    </submittedName>
</protein>
<evidence type="ECO:0000313" key="3">
    <source>
        <dbReference type="Proteomes" id="UP001431209"/>
    </source>
</evidence>
<accession>A0AAW2ZNT2</accession>
<feature type="transmembrane region" description="Helical" evidence="1">
    <location>
        <begin position="164"/>
        <end position="192"/>
    </location>
</feature>
<organism evidence="2 3">
    <name type="scientific">Acrasis kona</name>
    <dbReference type="NCBI Taxonomy" id="1008807"/>
    <lineage>
        <taxon>Eukaryota</taxon>
        <taxon>Discoba</taxon>
        <taxon>Heterolobosea</taxon>
        <taxon>Tetramitia</taxon>
        <taxon>Eutetramitia</taxon>
        <taxon>Acrasidae</taxon>
        <taxon>Acrasis</taxon>
    </lineage>
</organism>
<keyword evidence="1" id="KW-0812">Transmembrane</keyword>
<keyword evidence="3" id="KW-1185">Reference proteome</keyword>
<name>A0AAW2ZNT2_9EUKA</name>
<evidence type="ECO:0000256" key="1">
    <source>
        <dbReference type="SAM" id="Phobius"/>
    </source>
</evidence>
<keyword evidence="1" id="KW-1133">Transmembrane helix</keyword>
<dbReference type="EMBL" id="JAOPGA020001669">
    <property type="protein sequence ID" value="KAL0490341.1"/>
    <property type="molecule type" value="Genomic_DNA"/>
</dbReference>
<dbReference type="Proteomes" id="UP001431209">
    <property type="component" value="Unassembled WGS sequence"/>
</dbReference>
<evidence type="ECO:0000313" key="2">
    <source>
        <dbReference type="EMBL" id="KAL0490341.1"/>
    </source>
</evidence>
<sequence length="305" mass="34135">MENQAVEESYNIVLSYAIPSIITFSATCILLIASVIIFFYTNRKLASERLARSSAFNTEHVSVLLEEDADKNTEEPETKVDINKTQPLDYYTSTNQMGAKIYHILEKDEIVYWCDVPLYYKKHKRTLYNNFSFGSVSILQSLLFGAISSAIVGDLEKGLVTSSFGAVATMVPILFCVHLTLSLLDTNILYALTSNRIILCKRKGFFRNKLLCVSHPYSEIDGLIDEQNLIGSSNRSECGDVLFLKNNKNLTDNVAAEEWKVEVEPGNKRSTHLGFKDIAHADEVEEIIAAMLDVIHATPTHPPSV</sequence>
<gene>
    <name evidence="2" type="ORF">AKO1_006512</name>
</gene>
<keyword evidence="1" id="KW-0472">Membrane</keyword>
<proteinExistence type="predicted"/>
<reference evidence="2 3" key="1">
    <citation type="submission" date="2024-03" db="EMBL/GenBank/DDBJ databases">
        <title>The Acrasis kona genome and developmental transcriptomes reveal deep origins of eukaryotic multicellular pathways.</title>
        <authorList>
            <person name="Sheikh S."/>
            <person name="Fu C.-J."/>
            <person name="Brown M.W."/>
            <person name="Baldauf S.L."/>
        </authorList>
    </citation>
    <scope>NUCLEOTIDE SEQUENCE [LARGE SCALE GENOMIC DNA]</scope>
    <source>
        <strain evidence="2 3">ATCC MYA-3509</strain>
    </source>
</reference>
<feature type="transmembrane region" description="Helical" evidence="1">
    <location>
        <begin position="131"/>
        <end position="152"/>
    </location>
</feature>
<comment type="caution">
    <text evidence="2">The sequence shown here is derived from an EMBL/GenBank/DDBJ whole genome shotgun (WGS) entry which is preliminary data.</text>
</comment>
<dbReference type="AlphaFoldDB" id="A0AAW2ZNT2"/>